<sequence>MSLENSIQCRALPPQAASRLRLMYSIVASSGGDSVGGACWRYL</sequence>
<evidence type="ECO:0000313" key="1">
    <source>
        <dbReference type="EMBL" id="JAE32789.1"/>
    </source>
</evidence>
<accession>A0A0A9HAE2</accession>
<reference evidence="1" key="2">
    <citation type="journal article" date="2015" name="Data Brief">
        <title>Shoot transcriptome of the giant reed, Arundo donax.</title>
        <authorList>
            <person name="Barrero R.A."/>
            <person name="Guerrero F.D."/>
            <person name="Moolhuijzen P."/>
            <person name="Goolsby J.A."/>
            <person name="Tidwell J."/>
            <person name="Bellgard S.E."/>
            <person name="Bellgard M.I."/>
        </authorList>
    </citation>
    <scope>NUCLEOTIDE SEQUENCE</scope>
    <source>
        <tissue evidence="1">Shoot tissue taken approximately 20 cm above the soil surface</tissue>
    </source>
</reference>
<organism evidence="1">
    <name type="scientific">Arundo donax</name>
    <name type="common">Giant reed</name>
    <name type="synonym">Donax arundinaceus</name>
    <dbReference type="NCBI Taxonomy" id="35708"/>
    <lineage>
        <taxon>Eukaryota</taxon>
        <taxon>Viridiplantae</taxon>
        <taxon>Streptophyta</taxon>
        <taxon>Embryophyta</taxon>
        <taxon>Tracheophyta</taxon>
        <taxon>Spermatophyta</taxon>
        <taxon>Magnoliopsida</taxon>
        <taxon>Liliopsida</taxon>
        <taxon>Poales</taxon>
        <taxon>Poaceae</taxon>
        <taxon>PACMAD clade</taxon>
        <taxon>Arundinoideae</taxon>
        <taxon>Arundineae</taxon>
        <taxon>Arundo</taxon>
    </lineage>
</organism>
<dbReference type="AlphaFoldDB" id="A0A0A9HAE2"/>
<proteinExistence type="predicted"/>
<name>A0A0A9HAE2_ARUDO</name>
<reference evidence="1" key="1">
    <citation type="submission" date="2014-09" db="EMBL/GenBank/DDBJ databases">
        <authorList>
            <person name="Magalhaes I.L.F."/>
            <person name="Oliveira U."/>
            <person name="Santos F.R."/>
            <person name="Vidigal T.H.D.A."/>
            <person name="Brescovit A.D."/>
            <person name="Santos A.J."/>
        </authorList>
    </citation>
    <scope>NUCLEOTIDE SEQUENCE</scope>
    <source>
        <tissue evidence="1">Shoot tissue taken approximately 20 cm above the soil surface</tissue>
    </source>
</reference>
<protein>
    <submittedName>
        <fullName evidence="1">Uncharacterized protein</fullName>
    </submittedName>
</protein>
<dbReference type="EMBL" id="GBRH01165107">
    <property type="protein sequence ID" value="JAE32789.1"/>
    <property type="molecule type" value="Transcribed_RNA"/>
</dbReference>